<dbReference type="Proteomes" id="UP000245119">
    <property type="component" value="Linkage Group LG6"/>
</dbReference>
<evidence type="ECO:0000313" key="4">
    <source>
        <dbReference type="Proteomes" id="UP000245119"/>
    </source>
</evidence>
<dbReference type="Pfam" id="PF10328">
    <property type="entry name" value="7TM_GPCR_Srx"/>
    <property type="match status" value="1"/>
</dbReference>
<evidence type="ECO:0000256" key="1">
    <source>
        <dbReference type="SAM" id="Phobius"/>
    </source>
</evidence>
<accession>A0A2T7P4R2</accession>
<sequence length="179" mass="19549">MKLVTGSRYTGILGIYLRNKLLGILGFWWASGFITTLIACERCACVVSPLRAHVLLKTKTTAAIIVIATVVIVGLYCVVGSRWTVKCIFNPVANKTTVNAYSSDFFLANVHLVDTLEGTVYGVILPVFSVSVVTTASAITTVKLRHMMEWRQKTSSAATSSSRDVTLTRMLIGIRMLKS</sequence>
<evidence type="ECO:0000313" key="3">
    <source>
        <dbReference type="EMBL" id="PVD28415.1"/>
    </source>
</evidence>
<protein>
    <recommendedName>
        <fullName evidence="2">7TM GPCR serpentine receptor class x (Srx) domain-containing protein</fullName>
    </recommendedName>
</protein>
<keyword evidence="4" id="KW-1185">Reference proteome</keyword>
<feature type="transmembrane region" description="Helical" evidence="1">
    <location>
        <begin position="120"/>
        <end position="142"/>
    </location>
</feature>
<dbReference type="AlphaFoldDB" id="A0A2T7P4R2"/>
<organism evidence="3 4">
    <name type="scientific">Pomacea canaliculata</name>
    <name type="common">Golden apple snail</name>
    <dbReference type="NCBI Taxonomy" id="400727"/>
    <lineage>
        <taxon>Eukaryota</taxon>
        <taxon>Metazoa</taxon>
        <taxon>Spiralia</taxon>
        <taxon>Lophotrochozoa</taxon>
        <taxon>Mollusca</taxon>
        <taxon>Gastropoda</taxon>
        <taxon>Caenogastropoda</taxon>
        <taxon>Architaenioglossa</taxon>
        <taxon>Ampullarioidea</taxon>
        <taxon>Ampullariidae</taxon>
        <taxon>Pomacea</taxon>
    </lineage>
</organism>
<keyword evidence="1" id="KW-0472">Membrane</keyword>
<dbReference type="OrthoDB" id="6100743at2759"/>
<keyword evidence="1" id="KW-1133">Transmembrane helix</keyword>
<reference evidence="3 4" key="1">
    <citation type="submission" date="2018-04" db="EMBL/GenBank/DDBJ databases">
        <title>The genome of golden apple snail Pomacea canaliculata provides insight into stress tolerance and invasive adaptation.</title>
        <authorList>
            <person name="Liu C."/>
            <person name="Liu B."/>
            <person name="Ren Y."/>
            <person name="Zhang Y."/>
            <person name="Wang H."/>
            <person name="Li S."/>
            <person name="Jiang F."/>
            <person name="Yin L."/>
            <person name="Zhang G."/>
            <person name="Qian W."/>
            <person name="Fan W."/>
        </authorList>
    </citation>
    <scope>NUCLEOTIDE SEQUENCE [LARGE SCALE GENOMIC DNA]</scope>
    <source>
        <strain evidence="3">SZHN2017</strain>
        <tissue evidence="3">Muscle</tissue>
    </source>
</reference>
<proteinExistence type="predicted"/>
<evidence type="ECO:0000259" key="2">
    <source>
        <dbReference type="Pfam" id="PF10328"/>
    </source>
</evidence>
<keyword evidence="1" id="KW-0812">Transmembrane</keyword>
<feature type="transmembrane region" description="Helical" evidence="1">
    <location>
        <begin position="61"/>
        <end position="81"/>
    </location>
</feature>
<feature type="domain" description="7TM GPCR serpentine receptor class x (Srx)" evidence="2">
    <location>
        <begin position="25"/>
        <end position="166"/>
    </location>
</feature>
<comment type="caution">
    <text evidence="3">The sequence shown here is derived from an EMBL/GenBank/DDBJ whole genome shotgun (WGS) entry which is preliminary data.</text>
</comment>
<dbReference type="InterPro" id="IPR019430">
    <property type="entry name" value="7TM_GPCR_serpentine_rcpt_Srx"/>
</dbReference>
<dbReference type="EMBL" id="PZQS01000006">
    <property type="protein sequence ID" value="PVD28415.1"/>
    <property type="molecule type" value="Genomic_DNA"/>
</dbReference>
<dbReference type="SUPFAM" id="SSF81321">
    <property type="entry name" value="Family A G protein-coupled receptor-like"/>
    <property type="match status" value="1"/>
</dbReference>
<gene>
    <name evidence="3" type="ORF">C0Q70_11002</name>
</gene>
<feature type="transmembrane region" description="Helical" evidence="1">
    <location>
        <begin position="20"/>
        <end position="40"/>
    </location>
</feature>
<dbReference type="Gene3D" id="1.20.1070.10">
    <property type="entry name" value="Rhodopsin 7-helix transmembrane proteins"/>
    <property type="match status" value="1"/>
</dbReference>
<name>A0A2T7P4R2_POMCA</name>